<accession>A0A0F6W993</accession>
<evidence type="ECO:0000256" key="2">
    <source>
        <dbReference type="SAM" id="Coils"/>
    </source>
</evidence>
<dbReference type="PROSITE" id="PS50005">
    <property type="entry name" value="TPR"/>
    <property type="match status" value="1"/>
</dbReference>
<dbReference type="RefSeq" id="WP_053237595.1">
    <property type="nucleotide sequence ID" value="NZ_CP011125.1"/>
</dbReference>
<dbReference type="SUPFAM" id="SSF48452">
    <property type="entry name" value="TPR-like"/>
    <property type="match status" value="1"/>
</dbReference>
<dbReference type="Gene3D" id="1.25.40.10">
    <property type="entry name" value="Tetratricopeptide repeat domain"/>
    <property type="match status" value="1"/>
</dbReference>
<evidence type="ECO:0000256" key="3">
    <source>
        <dbReference type="SAM" id="Phobius"/>
    </source>
</evidence>
<feature type="coiled-coil region" evidence="2">
    <location>
        <begin position="127"/>
        <end position="164"/>
    </location>
</feature>
<keyword evidence="5" id="KW-1185">Reference proteome</keyword>
<dbReference type="AlphaFoldDB" id="A0A0F6W993"/>
<keyword evidence="3" id="KW-0812">Transmembrane</keyword>
<evidence type="ECO:0000256" key="1">
    <source>
        <dbReference type="PROSITE-ProRule" id="PRU00339"/>
    </source>
</evidence>
<dbReference type="InterPro" id="IPR011990">
    <property type="entry name" value="TPR-like_helical_dom_sf"/>
</dbReference>
<dbReference type="InterPro" id="IPR019734">
    <property type="entry name" value="TPR_rpt"/>
</dbReference>
<keyword evidence="2" id="KW-0175">Coiled coil</keyword>
<sequence length="321" mass="35496">MCTRVEERAGALVLGVLLVAVLAVLAPARARAGDIEDFEIARQAYEQRDFSRAVFYFEQLVGGDVPRLSSAALVAEARKYLGAAYVFVGRREAAREQFERLLREQPTYVLDPLLFPLEVQELFASVRERLELERREAEARAAVEARAARERERARRLLSFAEEEIRLELPNSRWLALVPFGIGQFQNGDDPLGWTFLLSETAFAGVAIGALIWHQELSSQVARAQTVGDIDAVQEGNRLLEIAFGIHWAGLGALAAFAIAGIVEAQIRFVPTRVVTERRRAPEELREDLDTDTGPIQEAGPTVSDLHIGLGIGGLSLSFSF</sequence>
<reference evidence="4 5" key="1">
    <citation type="submission" date="2015-03" db="EMBL/GenBank/DDBJ databases">
        <title>Genome assembly of Sandaracinus amylolyticus DSM 53668.</title>
        <authorList>
            <person name="Sharma G."/>
            <person name="Subramanian S."/>
        </authorList>
    </citation>
    <scope>NUCLEOTIDE SEQUENCE [LARGE SCALE GENOMIC DNA]</scope>
    <source>
        <strain evidence="4 5">DSM 53668</strain>
    </source>
</reference>
<feature type="repeat" description="TPR" evidence="1">
    <location>
        <begin position="75"/>
        <end position="108"/>
    </location>
</feature>
<dbReference type="EMBL" id="CP011125">
    <property type="protein sequence ID" value="AKF10648.1"/>
    <property type="molecule type" value="Genomic_DNA"/>
</dbReference>
<protein>
    <submittedName>
        <fullName evidence="4">Uncharacterized protein</fullName>
    </submittedName>
</protein>
<evidence type="ECO:0000313" key="5">
    <source>
        <dbReference type="Proteomes" id="UP000034883"/>
    </source>
</evidence>
<keyword evidence="3" id="KW-1133">Transmembrane helix</keyword>
<evidence type="ECO:0000313" key="4">
    <source>
        <dbReference type="EMBL" id="AKF10648.1"/>
    </source>
</evidence>
<gene>
    <name evidence="4" type="ORF">DB32_007797</name>
</gene>
<name>A0A0F6W993_9BACT</name>
<keyword evidence="1" id="KW-0802">TPR repeat</keyword>
<dbReference type="STRING" id="927083.DB32_007797"/>
<dbReference type="OrthoDB" id="5499508at2"/>
<keyword evidence="3" id="KW-0472">Membrane</keyword>
<dbReference type="Proteomes" id="UP000034883">
    <property type="component" value="Chromosome"/>
</dbReference>
<dbReference type="KEGG" id="samy:DB32_007797"/>
<feature type="transmembrane region" description="Helical" evidence="3">
    <location>
        <begin position="242"/>
        <end position="263"/>
    </location>
</feature>
<organism evidence="4 5">
    <name type="scientific">Sandaracinus amylolyticus</name>
    <dbReference type="NCBI Taxonomy" id="927083"/>
    <lineage>
        <taxon>Bacteria</taxon>
        <taxon>Pseudomonadati</taxon>
        <taxon>Myxococcota</taxon>
        <taxon>Polyangia</taxon>
        <taxon>Polyangiales</taxon>
        <taxon>Sandaracinaceae</taxon>
        <taxon>Sandaracinus</taxon>
    </lineage>
</organism>
<proteinExistence type="predicted"/>